<reference evidence="1 2" key="1">
    <citation type="submission" date="2018-07" db="EMBL/GenBank/DDBJ databases">
        <title>Genome analysis of Larkinella rosea.</title>
        <authorList>
            <person name="Zhou Z."/>
            <person name="Wang G."/>
        </authorList>
    </citation>
    <scope>NUCLEOTIDE SEQUENCE [LARGE SCALE GENOMIC DNA]</scope>
    <source>
        <strain evidence="2">zzj9</strain>
    </source>
</reference>
<evidence type="ECO:0000313" key="2">
    <source>
        <dbReference type="Proteomes" id="UP000253383"/>
    </source>
</evidence>
<name>A0A368JSZ8_9BACT</name>
<sequence>MNKNRRILFIAALIFTLIVVFVAIDMGRRTTAPWNKKRQLERALPTEPDGTALDSAALDVADTLFVDDSTSR</sequence>
<dbReference type="OrthoDB" id="966019at2"/>
<keyword evidence="2" id="KW-1185">Reference proteome</keyword>
<organism evidence="1 2">
    <name type="scientific">Larkinella punicea</name>
    <dbReference type="NCBI Taxonomy" id="2315727"/>
    <lineage>
        <taxon>Bacteria</taxon>
        <taxon>Pseudomonadati</taxon>
        <taxon>Bacteroidota</taxon>
        <taxon>Cytophagia</taxon>
        <taxon>Cytophagales</taxon>
        <taxon>Spirosomataceae</taxon>
        <taxon>Larkinella</taxon>
    </lineage>
</organism>
<evidence type="ECO:0000313" key="1">
    <source>
        <dbReference type="EMBL" id="RCR70465.1"/>
    </source>
</evidence>
<dbReference type="Proteomes" id="UP000253383">
    <property type="component" value="Unassembled WGS sequence"/>
</dbReference>
<comment type="caution">
    <text evidence="1">The sequence shown here is derived from an EMBL/GenBank/DDBJ whole genome shotgun (WGS) entry which is preliminary data.</text>
</comment>
<dbReference type="AlphaFoldDB" id="A0A368JSZ8"/>
<protein>
    <submittedName>
        <fullName evidence="1">Uncharacterized protein</fullName>
    </submittedName>
</protein>
<dbReference type="RefSeq" id="WP_114405035.1">
    <property type="nucleotide sequence ID" value="NZ_QOWE01000004.1"/>
</dbReference>
<proteinExistence type="predicted"/>
<gene>
    <name evidence="1" type="ORF">DUE52_05790</name>
</gene>
<dbReference type="EMBL" id="QOWE01000004">
    <property type="protein sequence ID" value="RCR70465.1"/>
    <property type="molecule type" value="Genomic_DNA"/>
</dbReference>
<accession>A0A368JSZ8</accession>